<protein>
    <submittedName>
        <fullName evidence="2">Methyltransferase</fullName>
    </submittedName>
</protein>
<dbReference type="InterPro" id="IPR052024">
    <property type="entry name" value="Methanogen_methyltrans"/>
</dbReference>
<sequence length="420" mass="47371">MNSRERVIKTLNHEEPDRVPLDLGAGGTTGVQASLIYSLRRALGLKEKPIKVICCYQMLGEIDDELADILEIDTVKIVDYNNIFGFRNEGWKEWTLFDGTPVLVPALFNTEPDAEGNILEYPQGDKSVPPSGKMPKGGFYFDAITRQHPIDDNNLNVEDNLEEFTPYSDEYLRYMEETTKAAYETTNKAILGAPGGTALGDIAFVPGVQLKDPKGIRAVEEWYVSVIMRKDYITEVFDRQTDIAIENLKRYYEAVGNKIVAIQLCGNDFGTQHAPFCSPEMFAEVYMPYYKKMTGWIHENTPWKVFKHSCGAVEPLIESFIEAGFDILNPVQCSANGMDPQLLKDKYGDRITFWGAGVDTQQTLPFGTPDDVKAEVEERLRIFKPGGGFVFNTIHNAQAGVPVENFLAMIETFKKYRDYK</sequence>
<dbReference type="EMBL" id="JACOON010000002">
    <property type="protein sequence ID" value="MBC5647819.1"/>
    <property type="molecule type" value="Genomic_DNA"/>
</dbReference>
<dbReference type="SUPFAM" id="SSF51726">
    <property type="entry name" value="UROD/MetE-like"/>
    <property type="match status" value="1"/>
</dbReference>
<keyword evidence="2" id="KW-0489">Methyltransferase</keyword>
<dbReference type="PANTHER" id="PTHR47099">
    <property type="entry name" value="METHYLCOBAMIDE:COM METHYLTRANSFERASE MTBA"/>
    <property type="match status" value="1"/>
</dbReference>
<evidence type="ECO:0000313" key="3">
    <source>
        <dbReference type="Proteomes" id="UP000606889"/>
    </source>
</evidence>
<dbReference type="GO" id="GO:0008168">
    <property type="term" value="F:methyltransferase activity"/>
    <property type="evidence" value="ECO:0007669"/>
    <property type="project" value="UniProtKB-KW"/>
</dbReference>
<reference evidence="2 3" key="1">
    <citation type="submission" date="2020-08" db="EMBL/GenBank/DDBJ databases">
        <title>Genome public.</title>
        <authorList>
            <person name="Liu C."/>
            <person name="Sun Q."/>
        </authorList>
    </citation>
    <scope>NUCLEOTIDE SEQUENCE [LARGE SCALE GENOMIC DNA]</scope>
    <source>
        <strain evidence="2 3">NSJ-35</strain>
    </source>
</reference>
<dbReference type="Pfam" id="PF01208">
    <property type="entry name" value="URO-D"/>
    <property type="match status" value="1"/>
</dbReference>
<dbReference type="Gene3D" id="3.20.20.210">
    <property type="match status" value="1"/>
</dbReference>
<dbReference type="GO" id="GO:0032259">
    <property type="term" value="P:methylation"/>
    <property type="evidence" value="ECO:0007669"/>
    <property type="project" value="UniProtKB-KW"/>
</dbReference>
<keyword evidence="3" id="KW-1185">Reference proteome</keyword>
<evidence type="ECO:0000259" key="1">
    <source>
        <dbReference type="Pfam" id="PF01208"/>
    </source>
</evidence>
<name>A0ABR7EDF2_9FIRM</name>
<keyword evidence="2" id="KW-0808">Transferase</keyword>
<evidence type="ECO:0000313" key="2">
    <source>
        <dbReference type="EMBL" id="MBC5647819.1"/>
    </source>
</evidence>
<dbReference type="RefSeq" id="WP_186857332.1">
    <property type="nucleotide sequence ID" value="NZ_JACOON010000002.1"/>
</dbReference>
<proteinExistence type="predicted"/>
<comment type="caution">
    <text evidence="2">The sequence shown here is derived from an EMBL/GenBank/DDBJ whole genome shotgun (WGS) entry which is preliminary data.</text>
</comment>
<organism evidence="2 3">
    <name type="scientific">Christensenella tenuis</name>
    <dbReference type="NCBI Taxonomy" id="2763033"/>
    <lineage>
        <taxon>Bacteria</taxon>
        <taxon>Bacillati</taxon>
        <taxon>Bacillota</taxon>
        <taxon>Clostridia</taxon>
        <taxon>Christensenellales</taxon>
        <taxon>Christensenellaceae</taxon>
        <taxon>Christensenella</taxon>
    </lineage>
</organism>
<accession>A0ABR7EDF2</accession>
<dbReference type="PANTHER" id="PTHR47099:SF1">
    <property type="entry name" value="METHYLCOBAMIDE:COM METHYLTRANSFERASE MTBA"/>
    <property type="match status" value="1"/>
</dbReference>
<dbReference type="InterPro" id="IPR038071">
    <property type="entry name" value="UROD/MetE-like_sf"/>
</dbReference>
<dbReference type="Proteomes" id="UP000606889">
    <property type="component" value="Unassembled WGS sequence"/>
</dbReference>
<gene>
    <name evidence="2" type="ORF">H8S18_05680</name>
</gene>
<feature type="domain" description="Uroporphyrinogen decarboxylase (URO-D)" evidence="1">
    <location>
        <begin position="217"/>
        <end position="416"/>
    </location>
</feature>
<dbReference type="InterPro" id="IPR000257">
    <property type="entry name" value="Uroporphyrinogen_deCOase"/>
</dbReference>